<evidence type="ECO:0000256" key="2">
    <source>
        <dbReference type="ARBA" id="ARBA00022676"/>
    </source>
</evidence>
<dbReference type="Proteomes" id="UP001589590">
    <property type="component" value="Unassembled WGS sequence"/>
</dbReference>
<evidence type="ECO:0000259" key="11">
    <source>
        <dbReference type="PROSITE" id="PS51764"/>
    </source>
</evidence>
<dbReference type="InterPro" id="IPR050321">
    <property type="entry name" value="Glycosyltr_2/OpgH_subfam"/>
</dbReference>
<dbReference type="PANTHER" id="PTHR43867">
    <property type="entry name" value="CELLULOSE SYNTHASE CATALYTIC SUBUNIT A [UDP-FORMING]"/>
    <property type="match status" value="1"/>
</dbReference>
<dbReference type="PANTHER" id="PTHR43867:SF2">
    <property type="entry name" value="CELLULOSE SYNTHASE CATALYTIC SUBUNIT A [UDP-FORMING]"/>
    <property type="match status" value="1"/>
</dbReference>
<name>A0ABV5GZ42_9FLAO</name>
<feature type="transmembrane region" description="Helical" evidence="10">
    <location>
        <begin position="395"/>
        <end position="419"/>
    </location>
</feature>
<dbReference type="InterPro" id="IPR017853">
    <property type="entry name" value="GH"/>
</dbReference>
<dbReference type="SUPFAM" id="SSF53448">
    <property type="entry name" value="Nucleotide-diphospho-sugar transferases"/>
    <property type="match status" value="1"/>
</dbReference>
<dbReference type="RefSeq" id="WP_290273018.1">
    <property type="nucleotide sequence ID" value="NZ_JAUFQP010000013.1"/>
</dbReference>
<keyword evidence="6 10" id="KW-1133">Transmembrane helix</keyword>
<comment type="subcellular location">
    <subcellularLocation>
        <location evidence="1">Membrane</location>
        <topology evidence="1">Multi-pass membrane protein</topology>
    </subcellularLocation>
</comment>
<feature type="active site" description="Proton donor" evidence="9">
    <location>
        <position position="675"/>
    </location>
</feature>
<protein>
    <submittedName>
        <fullName evidence="12">Glycosyltransferase</fullName>
        <ecNumber evidence="12">2.4.-.-</ecNumber>
    </submittedName>
</protein>
<dbReference type="GO" id="GO:0016757">
    <property type="term" value="F:glycosyltransferase activity"/>
    <property type="evidence" value="ECO:0007669"/>
    <property type="project" value="UniProtKB-KW"/>
</dbReference>
<keyword evidence="4 10" id="KW-0812">Transmembrane</keyword>
<organism evidence="12 13">
    <name type="scientific">Algibacter miyuki</name>
    <dbReference type="NCBI Taxonomy" id="1306933"/>
    <lineage>
        <taxon>Bacteria</taxon>
        <taxon>Pseudomonadati</taxon>
        <taxon>Bacteroidota</taxon>
        <taxon>Flavobacteriia</taxon>
        <taxon>Flavobacteriales</taxon>
        <taxon>Flavobacteriaceae</taxon>
        <taxon>Algibacter</taxon>
    </lineage>
</organism>
<keyword evidence="7 10" id="KW-0472">Membrane</keyword>
<evidence type="ECO:0000256" key="5">
    <source>
        <dbReference type="ARBA" id="ARBA00022801"/>
    </source>
</evidence>
<dbReference type="Gene3D" id="3.90.550.10">
    <property type="entry name" value="Spore Coat Polysaccharide Biosynthesis Protein SpsA, Chain A"/>
    <property type="match status" value="1"/>
</dbReference>
<dbReference type="Gene3D" id="3.20.20.80">
    <property type="entry name" value="Glycosidases"/>
    <property type="match status" value="2"/>
</dbReference>
<reference evidence="12 13" key="1">
    <citation type="submission" date="2024-09" db="EMBL/GenBank/DDBJ databases">
        <authorList>
            <person name="Sun Q."/>
            <person name="Mori K."/>
        </authorList>
    </citation>
    <scope>NUCLEOTIDE SEQUENCE [LARGE SCALE GENOMIC DNA]</scope>
    <source>
        <strain evidence="12 13">CECT 8300</strain>
    </source>
</reference>
<evidence type="ECO:0000256" key="9">
    <source>
        <dbReference type="PROSITE-ProRule" id="PRU01100"/>
    </source>
</evidence>
<keyword evidence="5 9" id="KW-0378">Hydrolase</keyword>
<evidence type="ECO:0000256" key="7">
    <source>
        <dbReference type="ARBA" id="ARBA00023136"/>
    </source>
</evidence>
<evidence type="ECO:0000313" key="12">
    <source>
        <dbReference type="EMBL" id="MFB9104925.1"/>
    </source>
</evidence>
<feature type="transmembrane region" description="Helical" evidence="10">
    <location>
        <begin position="439"/>
        <end position="459"/>
    </location>
</feature>
<evidence type="ECO:0000256" key="4">
    <source>
        <dbReference type="ARBA" id="ARBA00022692"/>
    </source>
</evidence>
<evidence type="ECO:0000256" key="1">
    <source>
        <dbReference type="ARBA" id="ARBA00004141"/>
    </source>
</evidence>
<feature type="transmembrane region" description="Helical" evidence="10">
    <location>
        <begin position="46"/>
        <end position="67"/>
    </location>
</feature>
<feature type="transmembrane region" description="Helical" evidence="10">
    <location>
        <begin position="362"/>
        <end position="383"/>
    </location>
</feature>
<dbReference type="EMBL" id="JBHMFA010000005">
    <property type="protein sequence ID" value="MFB9104925.1"/>
    <property type="molecule type" value="Genomic_DNA"/>
</dbReference>
<feature type="transmembrane region" description="Helical" evidence="10">
    <location>
        <begin position="327"/>
        <end position="350"/>
    </location>
</feature>
<dbReference type="Pfam" id="PF13641">
    <property type="entry name" value="Glyco_tranf_2_3"/>
    <property type="match status" value="1"/>
</dbReference>
<gene>
    <name evidence="12" type="ORF">ACFFU1_08440</name>
</gene>
<evidence type="ECO:0000256" key="3">
    <source>
        <dbReference type="ARBA" id="ARBA00022679"/>
    </source>
</evidence>
<dbReference type="InterPro" id="IPR022790">
    <property type="entry name" value="GH26_dom"/>
</dbReference>
<comment type="caution">
    <text evidence="12">The sequence shown here is derived from an EMBL/GenBank/DDBJ whole genome shotgun (WGS) entry which is preliminary data.</text>
</comment>
<keyword evidence="3 12" id="KW-0808">Transferase</keyword>
<dbReference type="SUPFAM" id="SSF51445">
    <property type="entry name" value="(Trans)glycosidases"/>
    <property type="match status" value="2"/>
</dbReference>
<feature type="domain" description="GH26" evidence="11">
    <location>
        <begin position="541"/>
        <end position="848"/>
    </location>
</feature>
<dbReference type="EC" id="2.4.-.-" evidence="12"/>
<dbReference type="PROSITE" id="PS51764">
    <property type="entry name" value="GH26"/>
    <property type="match status" value="1"/>
</dbReference>
<comment type="similarity">
    <text evidence="9">Belongs to the glycosyl hydrolase 26 family.</text>
</comment>
<feature type="transmembrane region" description="Helical" evidence="10">
    <location>
        <begin position="16"/>
        <end position="34"/>
    </location>
</feature>
<evidence type="ECO:0000256" key="10">
    <source>
        <dbReference type="SAM" id="Phobius"/>
    </source>
</evidence>
<accession>A0ABV5GZ42</accession>
<sequence length="1250" mass="144430">MNDSNDIKKPTKKEKITLRLLIVIGTLSFCNFFYWFLKPDLIETPFLFWILTAVIVFDSLRILYIWIHYWAISIPKKPVLKSSFTVDVLTTYFPGEPYAMTTQTLLAIKNIRYPHNTYLCDEANDPFLKNFCQKHGIIHVTRNNRINAKAGNINNALLQATGEICLILDPDHVPKPDFLDEVLPYFENKNIGFVQTAQVYYNVKESDVAEGASQQTFHFYGPMMMSMNSYGTVNAIGANCVFRRKALDSIGGHAPGLSEDMHTAMQLHAKGWKSVYVPKAFTEGLTPASLTAYYKQQLKWSRGTLELLVSVYPKLFKKFTWKQKFHYGLLPMHYLSGIFFLLGFLIPIISLFNASLPWKGNVINFGLIYLPVLVSIFCIRIFVQRWVLNKSERGIHILGGLLLICTWWVFLLGFVYTVIRKNVPYLPTPKDDKELTNFKILIPNLVIAVISIAAIIYGLNLDFTPFSLFMSGFALFNVLIMLYTLVFAYQKPREVKLNLNEKPYSNPFRNSLFIIFRKTVLPLVLSSVIICGGIQYYGEYVKWGGVTSEIKSRNTINYIGVFAPKIDNGLTDLNTVKTNTKFGNHKFDLISLYLPWHKNIESNFPKTLIDSIYKQNSIPVITWEPWINTFEGDFNSENHHVYNLIETGYFDNYIADFANTLKTYKHPVFLRFAHEFDNPFYPWYVTGDKASEKFKNAWIHTYEIFKKQGADNVVWIWNPWKPEHVASFYPGEAYVDWIGVNILNYGDLNQDGKSQEFEALYKPFHDAFKNLPGTPVVISEFGALTSNLQKNVSNWQDNAFIAIENNFPEIKSIIHFNSKVDNNWPTGEIPNTYLDWTIASKQTTLNLFEQKKVPSYINRPLQDIKSNSLPPEKAQIAMQNIKGINFKIGHNWEKDYHILNRRKLIADFENIKNLKLNTLKYQGNSVYDHNVFEVSKLYNLNIAYSFWVPENLDFMTDTLKTEALKSEIIKTVKALKNNDHIISWHIENDVQHQQKNFYHKPELLYQNRAYILWLKELSNAIKKEDNKRPLITNIEINQQSIYHIKNILNSSAAIDGIGLVVKNDENLENVVHYLSENKTHFILSDIDAANLKPNNILKHQFSFFITGWQDKHESNKLVFDGLIDRKGRQKKSYLEAISAINSKPVSVELPKIKILKPSKLIYENNTHTYYAMIYSDSWIYGSDSENLEFEWALIKCDEFGNYLAIKEKGFGPSLQLKIPENHDLYRLQLTAIKSGYTTTTITTLNTPLLD</sequence>
<proteinExistence type="inferred from homology"/>
<keyword evidence="2 12" id="KW-0328">Glycosyltransferase</keyword>
<dbReference type="InterPro" id="IPR029044">
    <property type="entry name" value="Nucleotide-diphossugar_trans"/>
</dbReference>
<feature type="active site" description="Nucleophile" evidence="9">
    <location>
        <position position="780"/>
    </location>
</feature>
<evidence type="ECO:0000256" key="8">
    <source>
        <dbReference type="ARBA" id="ARBA00023295"/>
    </source>
</evidence>
<dbReference type="Pfam" id="PF02156">
    <property type="entry name" value="Glyco_hydro_26"/>
    <property type="match status" value="1"/>
</dbReference>
<dbReference type="CDD" id="cd06421">
    <property type="entry name" value="CESA_CelA_like"/>
    <property type="match status" value="1"/>
</dbReference>
<feature type="transmembrane region" description="Helical" evidence="10">
    <location>
        <begin position="466"/>
        <end position="489"/>
    </location>
</feature>
<keyword evidence="8 9" id="KW-0326">Glycosidase</keyword>
<evidence type="ECO:0000256" key="6">
    <source>
        <dbReference type="ARBA" id="ARBA00022989"/>
    </source>
</evidence>
<keyword evidence="13" id="KW-1185">Reference proteome</keyword>
<evidence type="ECO:0000313" key="13">
    <source>
        <dbReference type="Proteomes" id="UP001589590"/>
    </source>
</evidence>